<dbReference type="InterPro" id="IPR011883">
    <property type="entry name" value="PaaD-like"/>
</dbReference>
<protein>
    <submittedName>
        <fullName evidence="3">PaaJ</fullName>
    </submittedName>
</protein>
<evidence type="ECO:0000259" key="2">
    <source>
        <dbReference type="Pfam" id="PF23451"/>
    </source>
</evidence>
<dbReference type="InterPro" id="IPR034904">
    <property type="entry name" value="FSCA_dom_sf"/>
</dbReference>
<dbReference type="Gene3D" id="3.30.300.130">
    <property type="entry name" value="Fe-S cluster assembly (FSCA)"/>
    <property type="match status" value="1"/>
</dbReference>
<organism evidence="3">
    <name type="scientific">Pseudomonas putida</name>
    <name type="common">Arthrobacter siderocapsulatus</name>
    <dbReference type="NCBI Taxonomy" id="303"/>
    <lineage>
        <taxon>Bacteria</taxon>
        <taxon>Pseudomonadati</taxon>
        <taxon>Pseudomonadota</taxon>
        <taxon>Gammaproteobacteria</taxon>
        <taxon>Pseudomonadales</taxon>
        <taxon>Pseudomonadaceae</taxon>
        <taxon>Pseudomonas</taxon>
    </lineage>
</organism>
<dbReference type="PANTHER" id="PTHR42831:SF3">
    <property type="entry name" value="1,2-PHENYLACETYL-COA EPOXIDASE, SUBUNIT D-RELATED"/>
    <property type="match status" value="1"/>
</dbReference>
<dbReference type="InterPro" id="IPR056572">
    <property type="entry name" value="Zn_ribbon_PaaD"/>
</dbReference>
<evidence type="ECO:0000259" key="1">
    <source>
        <dbReference type="Pfam" id="PF01883"/>
    </source>
</evidence>
<evidence type="ECO:0000313" key="3">
    <source>
        <dbReference type="EMBL" id="ADI95335.1"/>
    </source>
</evidence>
<feature type="domain" description="MIP18 family-like" evidence="1">
    <location>
        <begin position="50"/>
        <end position="109"/>
    </location>
</feature>
<dbReference type="NCBIfam" id="TIGR02159">
    <property type="entry name" value="PA_CoA_Oxy4"/>
    <property type="match status" value="1"/>
</dbReference>
<dbReference type="Pfam" id="PF23451">
    <property type="entry name" value="Zn_ribbon_PaaD"/>
    <property type="match status" value="1"/>
</dbReference>
<dbReference type="AlphaFoldDB" id="E0X701"/>
<dbReference type="InterPro" id="IPR002744">
    <property type="entry name" value="MIP18-like"/>
</dbReference>
<dbReference type="EMBL" id="GQ848197">
    <property type="protein sequence ID" value="ADI95335.1"/>
    <property type="molecule type" value="Genomic_DNA"/>
</dbReference>
<dbReference type="InterPro" id="IPR052339">
    <property type="entry name" value="Fe-S_Maturation_MIP18"/>
</dbReference>
<reference evidence="3" key="1">
    <citation type="submission" date="2009-08" db="EMBL/GenBank/DDBJ databases">
        <title>Global regulation of food supply by Pseudomonas putida DOT-T1E.</title>
        <authorList>
            <person name="Daniels C."/>
            <person name="Godoy P."/>
            <person name="Duque E."/>
            <person name="Molina-Henares M.A."/>
            <person name="de la Torre J."/>
            <person name="Del Arco J.M."/>
            <person name="Herrera C."/>
            <person name="Segura A."/>
            <person name="Guazzaroni M.E."/>
            <person name="Ferrer M."/>
            <person name="Ramos J.L."/>
        </authorList>
    </citation>
    <scope>NUCLEOTIDE SEQUENCE</scope>
    <source>
        <strain evidence="3">DOT-T1E</strain>
    </source>
</reference>
<dbReference type="Pfam" id="PF01883">
    <property type="entry name" value="FeS_assembly_P"/>
    <property type="match status" value="1"/>
</dbReference>
<name>E0X701_PSEPU</name>
<feature type="domain" description="PaaD zinc beta ribbon" evidence="2">
    <location>
        <begin position="151"/>
        <end position="201"/>
    </location>
</feature>
<dbReference type="PANTHER" id="PTHR42831">
    <property type="entry name" value="FE-S PROTEIN MATURATION AUXILIARY FACTOR YITW"/>
    <property type="match status" value="1"/>
</dbReference>
<proteinExistence type="predicted"/>
<accession>E0X701</accession>
<sequence length="203" mass="22024">MAAKACTPSIWACCWPKCSSCQGPTPMQPGELIAGDRGARAQQGDDLARAWAVLGQVMDPEVPVVSVVDLGIVRDVDWRAGHLHLVVTPTYSGCPATEVIEGDIRQALEQAGFTTPDLERRLTPAWSTDWISELGRERLRAYGIAPPQGSASKRSLLGEAPQVCCPQCGSAHTELLSQFGSTACKALYRCRECLEPFDYFKCI</sequence>
<dbReference type="SUPFAM" id="SSF117916">
    <property type="entry name" value="Fe-S cluster assembly (FSCA) domain-like"/>
    <property type="match status" value="1"/>
</dbReference>